<evidence type="ECO:0008006" key="4">
    <source>
        <dbReference type="Google" id="ProtNLM"/>
    </source>
</evidence>
<feature type="compositionally biased region" description="Basic and acidic residues" evidence="1">
    <location>
        <begin position="226"/>
        <end position="247"/>
    </location>
</feature>
<gene>
    <name evidence="2" type="ORF">PXEA_LOCUS24380</name>
</gene>
<keyword evidence="3" id="KW-1185">Reference proteome</keyword>
<evidence type="ECO:0000313" key="3">
    <source>
        <dbReference type="Proteomes" id="UP000784294"/>
    </source>
</evidence>
<sequence length="282" mass="31062">MELIFYFLTSFYHRIFYRFGCVNGTLRIDAGRRCPTGDGRFFFRCSPTKGQPVDALASQIRQLALEAKQRVKLQPSNLTSISSGISTENSFSTTTTFTKAPSFRLSDTHSVPIATNTSGSVVTTPSQPSSQTDRCNSLDSLSLSASHTSLLPSRIQHNPHWGEDEIHVSRPPSIIQAHCTDSHKTYLLNGYSGELVMSRLKDDSMKELDYLRARSQLVSADASGSENKKESFDKLDEVRKGEDDKNGSRCSTPTPGFIGIKVSRDPDILQSEDSAVPTTDVA</sequence>
<organism evidence="2 3">
    <name type="scientific">Protopolystoma xenopodis</name>
    <dbReference type="NCBI Taxonomy" id="117903"/>
    <lineage>
        <taxon>Eukaryota</taxon>
        <taxon>Metazoa</taxon>
        <taxon>Spiralia</taxon>
        <taxon>Lophotrochozoa</taxon>
        <taxon>Platyhelminthes</taxon>
        <taxon>Monogenea</taxon>
        <taxon>Polyopisthocotylea</taxon>
        <taxon>Polystomatidea</taxon>
        <taxon>Polystomatidae</taxon>
        <taxon>Protopolystoma</taxon>
    </lineage>
</organism>
<name>A0A448X8N6_9PLAT</name>
<feature type="compositionally biased region" description="Polar residues" evidence="1">
    <location>
        <begin position="271"/>
        <end position="282"/>
    </location>
</feature>
<feature type="region of interest" description="Disordered" evidence="1">
    <location>
        <begin position="110"/>
        <end position="138"/>
    </location>
</feature>
<evidence type="ECO:0000313" key="2">
    <source>
        <dbReference type="EMBL" id="VEL30940.1"/>
    </source>
</evidence>
<accession>A0A448X8N6</accession>
<dbReference type="SUPFAM" id="SSF50729">
    <property type="entry name" value="PH domain-like"/>
    <property type="match status" value="1"/>
</dbReference>
<dbReference type="InterPro" id="IPR011993">
    <property type="entry name" value="PH-like_dom_sf"/>
</dbReference>
<feature type="non-terminal residue" evidence="2">
    <location>
        <position position="282"/>
    </location>
</feature>
<dbReference type="OrthoDB" id="6243387at2759"/>
<dbReference type="AlphaFoldDB" id="A0A448X8N6"/>
<dbReference type="Proteomes" id="UP000784294">
    <property type="component" value="Unassembled WGS sequence"/>
</dbReference>
<feature type="region of interest" description="Disordered" evidence="1">
    <location>
        <begin position="218"/>
        <end position="282"/>
    </location>
</feature>
<comment type="caution">
    <text evidence="2">The sequence shown here is derived from an EMBL/GenBank/DDBJ whole genome shotgun (WGS) entry which is preliminary data.</text>
</comment>
<protein>
    <recommendedName>
        <fullName evidence="4">IRS-type PTB domain-containing protein</fullName>
    </recommendedName>
</protein>
<proteinExistence type="predicted"/>
<dbReference type="EMBL" id="CAAALY010117064">
    <property type="protein sequence ID" value="VEL30940.1"/>
    <property type="molecule type" value="Genomic_DNA"/>
</dbReference>
<evidence type="ECO:0000256" key="1">
    <source>
        <dbReference type="SAM" id="MobiDB-lite"/>
    </source>
</evidence>
<dbReference type="Gene3D" id="2.30.29.30">
    <property type="entry name" value="Pleckstrin-homology domain (PH domain)/Phosphotyrosine-binding domain (PTB)"/>
    <property type="match status" value="1"/>
</dbReference>
<feature type="compositionally biased region" description="Polar residues" evidence="1">
    <location>
        <begin position="113"/>
        <end position="135"/>
    </location>
</feature>
<reference evidence="2" key="1">
    <citation type="submission" date="2018-11" db="EMBL/GenBank/DDBJ databases">
        <authorList>
            <consortium name="Pathogen Informatics"/>
        </authorList>
    </citation>
    <scope>NUCLEOTIDE SEQUENCE</scope>
</reference>